<evidence type="ECO:0000259" key="8">
    <source>
        <dbReference type="SMART" id="SM00333"/>
    </source>
</evidence>
<feature type="compositionally biased region" description="Basic and acidic residues" evidence="7">
    <location>
        <begin position="60"/>
        <end position="70"/>
    </location>
</feature>
<feature type="domain" description="Tudor" evidence="8">
    <location>
        <begin position="402"/>
        <end position="460"/>
    </location>
</feature>
<dbReference type="KEGG" id="cmo:103503793"/>
<feature type="region of interest" description="Disordered" evidence="7">
    <location>
        <begin position="98"/>
        <end position="125"/>
    </location>
</feature>
<feature type="compositionally biased region" description="Basic and acidic residues" evidence="7">
    <location>
        <begin position="479"/>
        <end position="492"/>
    </location>
</feature>
<keyword evidence="3 6" id="KW-0805">Transcription regulation</keyword>
<dbReference type="eggNOG" id="ENOG502QQH9">
    <property type="taxonomic scope" value="Eukaryota"/>
</dbReference>
<evidence type="ECO:0000313" key="11">
    <source>
        <dbReference type="RefSeq" id="XP_050939615.1"/>
    </source>
</evidence>
<evidence type="ECO:0000256" key="4">
    <source>
        <dbReference type="ARBA" id="ARBA00023163"/>
    </source>
</evidence>
<dbReference type="InterPro" id="IPR002999">
    <property type="entry name" value="Tudor"/>
</dbReference>
<dbReference type="GO" id="GO:0035267">
    <property type="term" value="C:NuA4 histone acetyltransferase complex"/>
    <property type="evidence" value="ECO:0007669"/>
    <property type="project" value="InterPro"/>
</dbReference>
<dbReference type="InterPro" id="IPR019542">
    <property type="entry name" value="Enhancer_polycomb-like_N"/>
</dbReference>
<reference evidence="10 11" key="1">
    <citation type="submission" date="2025-05" db="UniProtKB">
        <authorList>
            <consortium name="RefSeq"/>
        </authorList>
    </citation>
    <scope>IDENTIFICATION</scope>
    <source>
        <tissue evidence="10 11">Stem</tissue>
    </source>
</reference>
<feature type="region of interest" description="Disordered" evidence="7">
    <location>
        <begin position="1128"/>
        <end position="1154"/>
    </location>
</feature>
<dbReference type="RefSeq" id="XP_008466363.3">
    <property type="nucleotide sequence ID" value="XM_008468141.3"/>
</dbReference>
<evidence type="ECO:0000256" key="5">
    <source>
        <dbReference type="ARBA" id="ARBA00023242"/>
    </source>
</evidence>
<dbReference type="GO" id="GO:0005634">
    <property type="term" value="C:nucleus"/>
    <property type="evidence" value="ECO:0007669"/>
    <property type="project" value="UniProtKB-SubCell"/>
</dbReference>
<keyword evidence="9" id="KW-1185">Reference proteome</keyword>
<protein>
    <recommendedName>
        <fullName evidence="6">Enhancer of polycomb-like protein</fullName>
    </recommendedName>
</protein>
<evidence type="ECO:0000313" key="9">
    <source>
        <dbReference type="Proteomes" id="UP001652600"/>
    </source>
</evidence>
<feature type="compositionally biased region" description="Low complexity" evidence="7">
    <location>
        <begin position="537"/>
        <end position="546"/>
    </location>
</feature>
<sequence length="1681" mass="189728">MKIGGFWIGSFRLGKSMENSLENSHGTDIPKKSRSLDLKSLYESKVSKEVQNKRLKRKARAEDGDGQKNERRNRKKVSLSNFSSIYSRSRKSLDEVYDAGLGSSGHDSKKALKSESRDKLNSSSEFNEVPLILDENVMHIPKRKRGGFVRRKKSLDGQILKPSGQLDAKAGSLDDKAGTVDQIAKSSVKDSSDQVECCKTNRKLAFKDLKEKEQKELSSAQHLKKEDGQADQLTRENELNPASCLKEEGEHIDHSVVKPVSPSSKKSQKNVRKRKISGSRSKSNSKEGEASISPSTKRRDGFPEDDEENLEENAARMLSSRFDPNCTGFSSNTKGSLPPTNGLSFLLSSGHDNVSRIFKPGLESASVDAAGRVLRPRKQRKEKKSSRKRRHFYEILFGDLDAAWVLNRRIKVFWPLDQIWYYGLVNDYDKERKLHHVKYDDRDEEWIDLQNERFKLLLLPSEVPGREERRKSAVGNDLANEKGRSRSRKGKETDAVILEDDCNTSSYMDSEPIISWLARSTNRNKSSPSHNSKRQKTSSLSSKSGSQANENPANLLVKSSGLAERLADVDGQEKSASETTTCSTTRKLPIVYFRKRFRNIGTEIPHKRETDFASRRTHASLAFSFSNVEIDDVEEPDISPRRSEAHRLLWCVDDAGLLQLAIPLMEVGQLRFELSIPEYSFWNVTSSAETFWLFHLAMLIQHGTLTLLWPKVQLEMLFVDNVVGLRFLLFEGCLMQAVAFIFLVLKLFQSPGKQGRYADFQFPITSIRFKFSCLQDIGKQLVFAFYNFSELKNSKWVHLDRLKKYCLISKQLPLTECTYDNIKKLQNSKTQFRASPFCGRSSSVKGTQKISSLGINLKGAACVNSGHSNLCSNETKRNFPAFAISFTAAPTFFLSLHLKLLMERCVAHLSLQHHDSIEHQENYGRLTVDDMLTDDCANSLSTSSKASDRWNSCPQSDLGTGISDCEDGDGVQSSQYKRSTPVAPTCAGSQDTDKASNDVKRRIRPAGKNISGKTMPLPKVARSDKDSFLNDLSVEIPSFQPLDGELHGPQQSMDVGWNGNAGVIPSPNPTAPRSTWHRNKNNSTSLGLASHGWSDGKSSFINSLGNRTKKPRTQVSYSLPFGGFDYSSKSRNSHPKAIPSKRIRRASEKRSDVARGSKRNLELLSCDANVLITLGDRGWRECGARVVLEVFDHNEWKLAVKLSGITKYSYKAHQFLQPGSTNRYTHAMMWKGGKDWILEFPDRSQWAIFKELHEECYNRNIRAASVKNIPIPGVCLLEENDEYVAEIAYMRNPSKYFRQVETDVEMALNPARVLYDMDSDDEQWIKDIGTSSEVGSNSGLGEVSSEVFEKTVDAFEKAAYSQQRVEFTDDEIAEVMNETLLSGLTKAIFEYWQQKRRRKGMPLIRHLQPPLWETYQQQLKDWECTINKSNTSFCNGYHEKAASVEKPPMFAFCLKPRGLEVFNKGSKQRSHRKFSVSGHSNSIAYDHEGLHGFGRRLNGFSLGDDKMAYIGHNYEFLEDSPLIHTSSSLFSPRLEGGILSNDGLERNFLPKLHKSKSRKYGAWASPYDSGMASFNQRMIGKRDGLNRWNNGYSEWSSPRRYPFDGSQRQILEQLEGSDVDEFRLRDASGAAQHARNMAKLKREKARRLLYRADLAIHKAVVAIMTAEAMKAASEDDSNGDG</sequence>
<feature type="compositionally biased region" description="Polar residues" evidence="7">
    <location>
        <begin position="520"/>
        <end position="530"/>
    </location>
</feature>
<dbReference type="SMART" id="SM00333">
    <property type="entry name" value="TUDOR"/>
    <property type="match status" value="1"/>
</dbReference>
<evidence type="ECO:0000256" key="3">
    <source>
        <dbReference type="ARBA" id="ARBA00023015"/>
    </source>
</evidence>
<comment type="similarity">
    <text evidence="2 6">Belongs to the enhancer of polycomb family.</text>
</comment>
<dbReference type="InParanoid" id="A0A1S3CR90"/>
<feature type="compositionally biased region" description="Basic and acidic residues" evidence="7">
    <location>
        <begin position="991"/>
        <end position="1000"/>
    </location>
</feature>
<proteinExistence type="inferred from homology"/>
<evidence type="ECO:0000313" key="10">
    <source>
        <dbReference type="RefSeq" id="XP_008466363.3"/>
    </source>
</evidence>
<feature type="compositionally biased region" description="Basic and acidic residues" evidence="7">
    <location>
        <begin position="1145"/>
        <end position="1154"/>
    </location>
</feature>
<dbReference type="Proteomes" id="UP001652600">
    <property type="component" value="Chromosome 4"/>
</dbReference>
<dbReference type="RefSeq" id="XP_050939615.1">
    <property type="nucleotide sequence ID" value="XM_051083658.1"/>
</dbReference>
<feature type="compositionally biased region" description="Basic residues" evidence="7">
    <location>
        <begin position="266"/>
        <end position="277"/>
    </location>
</feature>
<feature type="region of interest" description="Disordered" evidence="7">
    <location>
        <begin position="49"/>
        <end position="81"/>
    </location>
</feature>
<feature type="compositionally biased region" description="Basic residues" evidence="7">
    <location>
        <begin position="1131"/>
        <end position="1144"/>
    </location>
</feature>
<dbReference type="Gene3D" id="2.30.30.140">
    <property type="match status" value="1"/>
</dbReference>
<feature type="region of interest" description="Disordered" evidence="7">
    <location>
        <begin position="249"/>
        <end position="310"/>
    </location>
</feature>
<dbReference type="GeneID" id="103503793"/>
<evidence type="ECO:0000256" key="6">
    <source>
        <dbReference type="RuleBase" id="RU361124"/>
    </source>
</evidence>
<feature type="region of interest" description="Disordered" evidence="7">
    <location>
        <begin position="961"/>
        <end position="1002"/>
    </location>
</feature>
<feature type="compositionally biased region" description="Basic and acidic residues" evidence="7">
    <location>
        <begin position="106"/>
        <end position="120"/>
    </location>
</feature>
<dbReference type="InterPro" id="IPR024943">
    <property type="entry name" value="Enhancer_polycomb"/>
</dbReference>
<feature type="region of interest" description="Disordered" evidence="7">
    <location>
        <begin position="213"/>
        <end position="236"/>
    </location>
</feature>
<dbReference type="Pfam" id="PF10513">
    <property type="entry name" value="EPL1"/>
    <property type="match status" value="1"/>
</dbReference>
<keyword evidence="5 6" id="KW-0539">Nucleus</keyword>
<dbReference type="GO" id="GO:0006357">
    <property type="term" value="P:regulation of transcription by RNA polymerase II"/>
    <property type="evidence" value="ECO:0007669"/>
    <property type="project" value="InterPro"/>
</dbReference>
<gene>
    <name evidence="10 11" type="primary">LOC103503793</name>
</gene>
<dbReference type="FunCoup" id="A0A1S3CR90">
    <property type="interactions" value="1871"/>
</dbReference>
<feature type="compositionally biased region" description="Basic and acidic residues" evidence="7">
    <location>
        <begin position="223"/>
        <end position="236"/>
    </location>
</feature>
<feature type="region of interest" description="Disordered" evidence="7">
    <location>
        <begin position="520"/>
        <end position="552"/>
    </location>
</feature>
<accession>A0A1S3CR90</accession>
<evidence type="ECO:0000256" key="2">
    <source>
        <dbReference type="ARBA" id="ARBA00008035"/>
    </source>
</evidence>
<dbReference type="PANTHER" id="PTHR14898">
    <property type="entry name" value="ENHANCER OF POLYCOMB"/>
    <property type="match status" value="1"/>
</dbReference>
<comment type="subcellular location">
    <subcellularLocation>
        <location evidence="1 6">Nucleus</location>
    </subcellularLocation>
</comment>
<evidence type="ECO:0000256" key="7">
    <source>
        <dbReference type="SAM" id="MobiDB-lite"/>
    </source>
</evidence>
<feature type="region of interest" description="Disordered" evidence="7">
    <location>
        <begin position="468"/>
        <end position="492"/>
    </location>
</feature>
<keyword evidence="4 6" id="KW-0804">Transcription</keyword>
<dbReference type="CDD" id="cd20404">
    <property type="entry name" value="Tudor_Agenet_AtEML-like"/>
    <property type="match status" value="1"/>
</dbReference>
<evidence type="ECO:0000256" key="1">
    <source>
        <dbReference type="ARBA" id="ARBA00004123"/>
    </source>
</evidence>
<organism evidence="9 10">
    <name type="scientific">Cucumis melo</name>
    <name type="common">Muskmelon</name>
    <dbReference type="NCBI Taxonomy" id="3656"/>
    <lineage>
        <taxon>Eukaryota</taxon>
        <taxon>Viridiplantae</taxon>
        <taxon>Streptophyta</taxon>
        <taxon>Embryophyta</taxon>
        <taxon>Tracheophyta</taxon>
        <taxon>Spermatophyta</taxon>
        <taxon>Magnoliopsida</taxon>
        <taxon>eudicotyledons</taxon>
        <taxon>Gunneridae</taxon>
        <taxon>Pentapetalae</taxon>
        <taxon>rosids</taxon>
        <taxon>fabids</taxon>
        <taxon>Cucurbitales</taxon>
        <taxon>Cucurbitaceae</taxon>
        <taxon>Benincaseae</taxon>
        <taxon>Cucumis</taxon>
    </lineage>
</organism>
<name>A0A1S3CR90_CUCME</name>